<gene>
    <name evidence="1" type="ORF">TBIB3V08_LOCUS10348</name>
</gene>
<sequence length="96" mass="11058">MTHRLTVIHQGSHSPPVLSLFVSDGQFLTLQDLFLRPSLRYVRVVAVFSSLKAVFHTVVARRTQLGEHDFRSEDRRSRFLHDHLSSSKINTCLEEV</sequence>
<organism evidence="1">
    <name type="scientific">Timema bartmani</name>
    <dbReference type="NCBI Taxonomy" id="61472"/>
    <lineage>
        <taxon>Eukaryota</taxon>
        <taxon>Metazoa</taxon>
        <taxon>Ecdysozoa</taxon>
        <taxon>Arthropoda</taxon>
        <taxon>Hexapoda</taxon>
        <taxon>Insecta</taxon>
        <taxon>Pterygota</taxon>
        <taxon>Neoptera</taxon>
        <taxon>Polyneoptera</taxon>
        <taxon>Phasmatodea</taxon>
        <taxon>Timematodea</taxon>
        <taxon>Timematoidea</taxon>
        <taxon>Timematidae</taxon>
        <taxon>Timema</taxon>
    </lineage>
</organism>
<protein>
    <submittedName>
        <fullName evidence="1">Uncharacterized protein</fullName>
    </submittedName>
</protein>
<dbReference type="AlphaFoldDB" id="A0A7R9F6V6"/>
<reference evidence="1" key="1">
    <citation type="submission" date="2020-11" db="EMBL/GenBank/DDBJ databases">
        <authorList>
            <person name="Tran Van P."/>
        </authorList>
    </citation>
    <scope>NUCLEOTIDE SEQUENCE</scope>
</reference>
<evidence type="ECO:0000313" key="1">
    <source>
        <dbReference type="EMBL" id="CAD7448055.1"/>
    </source>
</evidence>
<name>A0A7R9F6V6_9NEOP</name>
<dbReference type="EMBL" id="OD569526">
    <property type="protein sequence ID" value="CAD7448055.1"/>
    <property type="molecule type" value="Genomic_DNA"/>
</dbReference>
<accession>A0A7R9F6V6</accession>
<proteinExistence type="predicted"/>